<organism evidence="3 4">
    <name type="scientific">Meripilus lineatus</name>
    <dbReference type="NCBI Taxonomy" id="2056292"/>
    <lineage>
        <taxon>Eukaryota</taxon>
        <taxon>Fungi</taxon>
        <taxon>Dikarya</taxon>
        <taxon>Basidiomycota</taxon>
        <taxon>Agaricomycotina</taxon>
        <taxon>Agaricomycetes</taxon>
        <taxon>Polyporales</taxon>
        <taxon>Meripilaceae</taxon>
        <taxon>Meripilus</taxon>
    </lineage>
</organism>
<gene>
    <name evidence="3" type="ORF">NLI96_g10426</name>
</gene>
<reference evidence="3" key="1">
    <citation type="submission" date="2022-07" db="EMBL/GenBank/DDBJ databases">
        <title>Genome Sequence of Physisporinus lineatus.</title>
        <authorList>
            <person name="Buettner E."/>
        </authorList>
    </citation>
    <scope>NUCLEOTIDE SEQUENCE</scope>
    <source>
        <strain evidence="3">VT162</strain>
    </source>
</reference>
<dbReference type="Pfam" id="PF17667">
    <property type="entry name" value="Pkinase_fungal"/>
    <property type="match status" value="1"/>
</dbReference>
<feature type="compositionally biased region" description="Basic and acidic residues" evidence="1">
    <location>
        <begin position="17"/>
        <end position="33"/>
    </location>
</feature>
<feature type="compositionally biased region" description="Low complexity" evidence="1">
    <location>
        <begin position="759"/>
        <end position="771"/>
    </location>
</feature>
<feature type="region of interest" description="Disordered" evidence="1">
    <location>
        <begin position="1"/>
        <end position="39"/>
    </location>
</feature>
<dbReference type="GO" id="GO:0004672">
    <property type="term" value="F:protein kinase activity"/>
    <property type="evidence" value="ECO:0007669"/>
    <property type="project" value="InterPro"/>
</dbReference>
<dbReference type="Proteomes" id="UP001212997">
    <property type="component" value="Unassembled WGS sequence"/>
</dbReference>
<evidence type="ECO:0000313" key="3">
    <source>
        <dbReference type="EMBL" id="KAJ3477495.1"/>
    </source>
</evidence>
<dbReference type="AlphaFoldDB" id="A0AAD5YC10"/>
<sequence length="803" mass="89521">MSLLFRSHAAEPNAAKAPRDPRSTRSHDPRGAREAVASSEVHVNTIPTIIFGTRDNDSDQRAGPGHELNAEEMAIPYVYERNEKWLDAFAPDSSTKGSSTMHTAICGPDNDNITVLHRFVEAAQNSLGDGYVIRITSSHQPERHSPDTKPPLDANVDLAVFKADCNHWPAAKEENVNLAQTSWDGMAIPIEIRNPTSACPFPPFQDKCLVADPGRHNRGQVTSDIGKIFSHQHRTFVFSIHIHGELVYLVRWDHAGAIVATPFSLLDESHKVHTFLSRFAKMDPAQQGYDDSIRSALPSEAKMFLEFTTTDPVHQAYLEEARAPRGGVDATISVVQITGCDGRPNLRLAFGRPRFMGREIVGKATRGYIAYDLDNQRLVFLKDCWHPASESCHPELQTYEKLRQANVQFIATPLGGGDVYCSASRNSPQQTITQDYLPQPLGHEYPYSPRKHYRLVLGEVAQPLEDYETPFEMVVALYCAVVAHQQAWENAGVLHRDISGANILITGSGAQCRGILIDWDMCKYKDTEGALSGPTFRSGTWYFMSALLLQNPRKPHQVSDDIESFVHVINWLTFRFHIDWGSRGFTGFPASLQHFAEYFRNEKGVDVGGGAKLDNIRFGKPGFDPSFVTPPALRTLVEWLADMCKEHYSSPDAAKWLSKSSGELNDGEVFSTGLFPKKENSARRAIRVREATGKPLLNNHDDILESLTSAIELRWIPGKFGDHLKSEWVRDHSINFSTFGTRRGGTASHHSTSQLRAVVQGGSNVSGSSSSRTRRRDNTEDIEDESVAKRVRRNHESKRGQSS</sequence>
<dbReference type="PANTHER" id="PTHR38248">
    <property type="entry name" value="FUNK1 6"/>
    <property type="match status" value="1"/>
</dbReference>
<dbReference type="Gene3D" id="1.10.510.10">
    <property type="entry name" value="Transferase(Phosphotransferase) domain 1"/>
    <property type="match status" value="1"/>
</dbReference>
<proteinExistence type="predicted"/>
<evidence type="ECO:0000313" key="4">
    <source>
        <dbReference type="Proteomes" id="UP001212997"/>
    </source>
</evidence>
<dbReference type="EMBL" id="JANAWD010000589">
    <property type="protein sequence ID" value="KAJ3477495.1"/>
    <property type="molecule type" value="Genomic_DNA"/>
</dbReference>
<dbReference type="InterPro" id="IPR011009">
    <property type="entry name" value="Kinase-like_dom_sf"/>
</dbReference>
<name>A0AAD5YC10_9APHY</name>
<dbReference type="PANTHER" id="PTHR38248:SF2">
    <property type="entry name" value="FUNK1 11"/>
    <property type="match status" value="1"/>
</dbReference>
<dbReference type="InterPro" id="IPR008266">
    <property type="entry name" value="Tyr_kinase_AS"/>
</dbReference>
<evidence type="ECO:0000259" key="2">
    <source>
        <dbReference type="Pfam" id="PF17667"/>
    </source>
</evidence>
<feature type="domain" description="Fungal-type protein kinase" evidence="2">
    <location>
        <begin position="217"/>
        <end position="572"/>
    </location>
</feature>
<dbReference type="PROSITE" id="PS00109">
    <property type="entry name" value="PROTEIN_KINASE_TYR"/>
    <property type="match status" value="1"/>
</dbReference>
<dbReference type="SUPFAM" id="SSF56112">
    <property type="entry name" value="Protein kinase-like (PK-like)"/>
    <property type="match status" value="1"/>
</dbReference>
<evidence type="ECO:0000256" key="1">
    <source>
        <dbReference type="SAM" id="MobiDB-lite"/>
    </source>
</evidence>
<protein>
    <recommendedName>
        <fullName evidence="2">Fungal-type protein kinase domain-containing protein</fullName>
    </recommendedName>
</protein>
<dbReference type="InterPro" id="IPR040976">
    <property type="entry name" value="Pkinase_fungal"/>
</dbReference>
<accession>A0AAD5YC10</accession>
<comment type="caution">
    <text evidence="3">The sequence shown here is derived from an EMBL/GenBank/DDBJ whole genome shotgun (WGS) entry which is preliminary data.</text>
</comment>
<feature type="region of interest" description="Disordered" evidence="1">
    <location>
        <begin position="759"/>
        <end position="803"/>
    </location>
</feature>
<keyword evidence="4" id="KW-1185">Reference proteome</keyword>